<organism evidence="6 7">
    <name type="scientific">Paenibacillus aurantius</name>
    <dbReference type="NCBI Taxonomy" id="2918900"/>
    <lineage>
        <taxon>Bacteria</taxon>
        <taxon>Bacillati</taxon>
        <taxon>Bacillota</taxon>
        <taxon>Bacilli</taxon>
        <taxon>Bacillales</taxon>
        <taxon>Paenibacillaceae</taxon>
        <taxon>Paenibacillus</taxon>
    </lineage>
</organism>
<dbReference type="SUPFAM" id="SSF52788">
    <property type="entry name" value="Phosphotyrosine protein phosphatases I"/>
    <property type="match status" value="1"/>
</dbReference>
<dbReference type="Pfam" id="PF01451">
    <property type="entry name" value="LMWPc"/>
    <property type="match status" value="1"/>
</dbReference>
<dbReference type="KEGG" id="paun:MJA45_00220"/>
<dbReference type="PRINTS" id="PR00719">
    <property type="entry name" value="LMWPTPASE"/>
</dbReference>
<evidence type="ECO:0000256" key="4">
    <source>
        <dbReference type="PIRSR" id="PIRSR617867-1"/>
    </source>
</evidence>
<evidence type="ECO:0000256" key="1">
    <source>
        <dbReference type="ARBA" id="ARBA00011063"/>
    </source>
</evidence>
<evidence type="ECO:0000256" key="2">
    <source>
        <dbReference type="ARBA" id="ARBA00022801"/>
    </source>
</evidence>
<dbReference type="PANTHER" id="PTHR11717">
    <property type="entry name" value="LOW MOLECULAR WEIGHT PROTEIN TYROSINE PHOSPHATASE"/>
    <property type="match status" value="1"/>
</dbReference>
<dbReference type="Gene3D" id="3.40.50.2300">
    <property type="match status" value="1"/>
</dbReference>
<dbReference type="InterPro" id="IPR017867">
    <property type="entry name" value="Tyr_phospatase_low_mol_wt"/>
</dbReference>
<name>A0AA96LHB7_9BACL</name>
<keyword evidence="2" id="KW-0378">Hydrolase</keyword>
<evidence type="ECO:0000313" key="6">
    <source>
        <dbReference type="EMBL" id="WNQ14124.1"/>
    </source>
</evidence>
<dbReference type="InterPro" id="IPR050438">
    <property type="entry name" value="LMW_PTPase"/>
</dbReference>
<dbReference type="AlphaFoldDB" id="A0AA96LHB7"/>
<evidence type="ECO:0000256" key="3">
    <source>
        <dbReference type="ARBA" id="ARBA00022912"/>
    </source>
</evidence>
<dbReference type="EMBL" id="CP130318">
    <property type="protein sequence ID" value="WNQ14124.1"/>
    <property type="molecule type" value="Genomic_DNA"/>
</dbReference>
<dbReference type="InterPro" id="IPR023485">
    <property type="entry name" value="Ptyr_pPase"/>
</dbReference>
<accession>A0AA96LHB7</accession>
<keyword evidence="7" id="KW-1185">Reference proteome</keyword>
<dbReference type="InterPro" id="IPR036196">
    <property type="entry name" value="Ptyr_pPase_sf"/>
</dbReference>
<dbReference type="SMART" id="SM00226">
    <property type="entry name" value="LMWPc"/>
    <property type="match status" value="1"/>
</dbReference>
<feature type="domain" description="Phosphotyrosine protein phosphatase I" evidence="5">
    <location>
        <begin position="2"/>
        <end position="188"/>
    </location>
</feature>
<protein>
    <submittedName>
        <fullName evidence="6">Low molecular weight protein arginine phosphatase</fullName>
    </submittedName>
</protein>
<evidence type="ECO:0000259" key="5">
    <source>
        <dbReference type="SMART" id="SM00226"/>
    </source>
</evidence>
<evidence type="ECO:0000313" key="7">
    <source>
        <dbReference type="Proteomes" id="UP001305702"/>
    </source>
</evidence>
<sequence>MNHVLFVCTGNTCRSPLAEGIFRLLAERKGIRVTVSSAGVSAVDGCSISGHSRRILQDKGLNEALSSKSLSPELIRRADLILTMTVSHKRLLLQRFPEAVDKTYTLKEYTAHAAADSGEAGEKERLIVDLQIKQALGQPITAEDRRRLAELEGTGADLDIRDPFGGSLEEYQACALEIEESVEKLLDKL</sequence>
<reference evidence="6 7" key="1">
    <citation type="submission" date="2022-02" db="EMBL/GenBank/DDBJ databases">
        <title>Paenibacillus sp. MBLB1776 Whole Genome Shotgun Sequencing.</title>
        <authorList>
            <person name="Hwang C.Y."/>
            <person name="Cho E.-S."/>
            <person name="Seo M.-J."/>
        </authorList>
    </citation>
    <scope>NUCLEOTIDE SEQUENCE [LARGE SCALE GENOMIC DNA]</scope>
    <source>
        <strain evidence="6 7">MBLB1776</strain>
    </source>
</reference>
<keyword evidence="3" id="KW-0904">Protein phosphatase</keyword>
<feature type="active site" evidence="4">
    <location>
        <position position="14"/>
    </location>
</feature>
<dbReference type="CDD" id="cd16344">
    <property type="entry name" value="LMWPAP"/>
    <property type="match status" value="1"/>
</dbReference>
<dbReference type="PANTHER" id="PTHR11717:SF31">
    <property type="entry name" value="LOW MOLECULAR WEIGHT PROTEIN-TYROSINE-PHOSPHATASE ETP-RELATED"/>
    <property type="match status" value="1"/>
</dbReference>
<gene>
    <name evidence="6" type="ORF">MJA45_00220</name>
</gene>
<proteinExistence type="inferred from homology"/>
<comment type="similarity">
    <text evidence="1">Belongs to the low molecular weight phosphotyrosine protein phosphatase family.</text>
</comment>
<feature type="active site" description="Nucleophile" evidence="4">
    <location>
        <position position="8"/>
    </location>
</feature>
<dbReference type="Proteomes" id="UP001305702">
    <property type="component" value="Chromosome"/>
</dbReference>
<dbReference type="GO" id="GO:0004725">
    <property type="term" value="F:protein tyrosine phosphatase activity"/>
    <property type="evidence" value="ECO:0007669"/>
    <property type="project" value="InterPro"/>
</dbReference>